<gene>
    <name evidence="1" type="primary">40</name>
    <name evidence="1" type="ORF">SEA_MENDOKYSEI_40</name>
</gene>
<dbReference type="EMBL" id="MG925349">
    <property type="protein sequence ID" value="AVJ50257.1"/>
    <property type="molecule type" value="Genomic_DNA"/>
</dbReference>
<evidence type="ECO:0000313" key="2">
    <source>
        <dbReference type="Proteomes" id="UP000241021"/>
    </source>
</evidence>
<reference evidence="2" key="1">
    <citation type="submission" date="2018-02" db="EMBL/GenBank/DDBJ databases">
        <authorList>
            <person name="Yee B."/>
            <person name="Bell B."/>
            <person name="Donohue J.-P."/>
            <person name="Ares M.Jr."/>
            <person name="Hartzog G.A."/>
            <person name="Dargyte M."/>
            <person name="DeMattos M."/>
            <person name="Divekar N."/>
            <person name="Farooq S."/>
            <person name="Hardison E."/>
            <person name="Peracchi L."/>
            <person name="Phillips A."/>
            <person name="Sennef S."/>
            <person name="Fridland S."/>
            <person name="Valenzuela-Sanchez M."/>
            <person name="Stoner T.H."/>
            <person name="Russell D.A."/>
            <person name="Pope W.H."/>
            <person name="Jacobs-Sera D."/>
            <person name="Hatfull G.F."/>
        </authorList>
    </citation>
    <scope>NUCLEOTIDE SEQUENCE [LARGE SCALE GENOMIC DNA]</scope>
</reference>
<accession>A0A2P1CGB2</accession>
<dbReference type="GeneID" id="60335860"/>
<dbReference type="Pfam" id="PF24076">
    <property type="entry name" value="DUF7368"/>
    <property type="match status" value="1"/>
</dbReference>
<name>A0A2P1CGB2_9CAUD</name>
<evidence type="ECO:0000313" key="1">
    <source>
        <dbReference type="EMBL" id="AVJ50257.1"/>
    </source>
</evidence>
<proteinExistence type="predicted"/>
<organism evidence="1 2">
    <name type="scientific">Mycobacterium phage Mendokysei</name>
    <dbReference type="NCBI Taxonomy" id="2099637"/>
    <lineage>
        <taxon>Viruses</taxon>
        <taxon>Duplodnaviria</taxon>
        <taxon>Heunggongvirae</taxon>
        <taxon>Uroviricota</taxon>
        <taxon>Caudoviricetes</taxon>
        <taxon>Bernalvirus</taxon>
        <taxon>Bernalvirus mendokysei</taxon>
    </lineage>
</organism>
<dbReference type="Proteomes" id="UP000241021">
    <property type="component" value="Segment"/>
</dbReference>
<dbReference type="RefSeq" id="YP_009964150.1">
    <property type="nucleotide sequence ID" value="NC_051726.1"/>
</dbReference>
<keyword evidence="2" id="KW-1185">Reference proteome</keyword>
<sequence length="124" mass="13671">MSGHNYGRADCIMCGRNVLTENNRYGKHSTVEGGKQLCRMTGQRVPVTGTRDEDHVARAHLVVALAGQLADEDPQLTWDYLTALPAVEVQRLLVVALAAIPTDRTIYELFAWVLNLPEARKAVA</sequence>
<dbReference type="KEGG" id="vg:60335860"/>
<protein>
    <submittedName>
        <fullName evidence="1">Uncharacterized protein</fullName>
    </submittedName>
</protein>
<dbReference type="InterPro" id="IPR055792">
    <property type="entry name" value="DUF7368"/>
</dbReference>